<dbReference type="EMBL" id="CAJOBR010067106">
    <property type="protein sequence ID" value="CAF5087634.1"/>
    <property type="molecule type" value="Genomic_DNA"/>
</dbReference>
<evidence type="ECO:0000313" key="2">
    <source>
        <dbReference type="EMBL" id="CAF5087634.1"/>
    </source>
</evidence>
<name>A0A822E3W2_9BILA</name>
<accession>A0A822E3W2</accession>
<evidence type="ECO:0000256" key="1">
    <source>
        <dbReference type="SAM" id="MobiDB-lite"/>
    </source>
</evidence>
<gene>
    <name evidence="2" type="ORF">QYT958_LOCUS44192</name>
</gene>
<dbReference type="AlphaFoldDB" id="A0A822E3W2"/>
<feature type="region of interest" description="Disordered" evidence="1">
    <location>
        <begin position="62"/>
        <end position="81"/>
    </location>
</feature>
<feature type="compositionally biased region" description="Polar residues" evidence="1">
    <location>
        <begin position="30"/>
        <end position="42"/>
    </location>
</feature>
<dbReference type="Proteomes" id="UP000663848">
    <property type="component" value="Unassembled WGS sequence"/>
</dbReference>
<proteinExistence type="predicted"/>
<sequence length="81" mass="9282">TRPRPVLTQATKPIQLSSHESDFDNEQRNKPQSRFNSSDTLLTESQQQAIALTQELARRQLALTQQNRNQRNPHSTSQLSL</sequence>
<feature type="region of interest" description="Disordered" evidence="1">
    <location>
        <begin position="1"/>
        <end position="42"/>
    </location>
</feature>
<feature type="non-terminal residue" evidence="2">
    <location>
        <position position="81"/>
    </location>
</feature>
<feature type="compositionally biased region" description="Polar residues" evidence="1">
    <location>
        <begin position="8"/>
        <end position="18"/>
    </location>
</feature>
<protein>
    <submittedName>
        <fullName evidence="2">Uncharacterized protein</fullName>
    </submittedName>
</protein>
<comment type="caution">
    <text evidence="2">The sequence shown here is derived from an EMBL/GenBank/DDBJ whole genome shotgun (WGS) entry which is preliminary data.</text>
</comment>
<reference evidence="2" key="1">
    <citation type="submission" date="2021-02" db="EMBL/GenBank/DDBJ databases">
        <authorList>
            <person name="Nowell W R."/>
        </authorList>
    </citation>
    <scope>NUCLEOTIDE SEQUENCE</scope>
</reference>
<feature type="non-terminal residue" evidence="2">
    <location>
        <position position="1"/>
    </location>
</feature>
<organism evidence="2 3">
    <name type="scientific">Rotaria socialis</name>
    <dbReference type="NCBI Taxonomy" id="392032"/>
    <lineage>
        <taxon>Eukaryota</taxon>
        <taxon>Metazoa</taxon>
        <taxon>Spiralia</taxon>
        <taxon>Gnathifera</taxon>
        <taxon>Rotifera</taxon>
        <taxon>Eurotatoria</taxon>
        <taxon>Bdelloidea</taxon>
        <taxon>Philodinida</taxon>
        <taxon>Philodinidae</taxon>
        <taxon>Rotaria</taxon>
    </lineage>
</organism>
<feature type="compositionally biased region" description="Basic and acidic residues" evidence="1">
    <location>
        <begin position="19"/>
        <end position="29"/>
    </location>
</feature>
<evidence type="ECO:0000313" key="3">
    <source>
        <dbReference type="Proteomes" id="UP000663848"/>
    </source>
</evidence>